<dbReference type="InterPro" id="IPR006103">
    <property type="entry name" value="Glyco_hydro_2_cat"/>
</dbReference>
<dbReference type="Proteomes" id="UP000824202">
    <property type="component" value="Unassembled WGS sequence"/>
</dbReference>
<comment type="similarity">
    <text evidence="1">Belongs to the glycosyl hydrolase 2 family.</text>
</comment>
<accession>A0A9D2AB63</accession>
<dbReference type="SUPFAM" id="SSF51445">
    <property type="entry name" value="(Trans)glycosidases"/>
    <property type="match status" value="1"/>
</dbReference>
<feature type="domain" description="Glycosyl hydrolases family 2 sugar binding" evidence="7">
    <location>
        <begin position="69"/>
        <end position="167"/>
    </location>
</feature>
<evidence type="ECO:0000256" key="1">
    <source>
        <dbReference type="ARBA" id="ARBA00007401"/>
    </source>
</evidence>
<reference evidence="9" key="2">
    <citation type="submission" date="2021-04" db="EMBL/GenBank/DDBJ databases">
        <authorList>
            <person name="Gilroy R."/>
        </authorList>
    </citation>
    <scope>NUCLEOTIDE SEQUENCE</scope>
    <source>
        <strain evidence="9">23274</strain>
    </source>
</reference>
<evidence type="ECO:0000259" key="8">
    <source>
        <dbReference type="Pfam" id="PF16355"/>
    </source>
</evidence>
<evidence type="ECO:0000256" key="2">
    <source>
        <dbReference type="ARBA" id="ARBA00022801"/>
    </source>
</evidence>
<organism evidence="9 10">
    <name type="scientific">Candidatus Odoribacter faecigallinarum</name>
    <dbReference type="NCBI Taxonomy" id="2838706"/>
    <lineage>
        <taxon>Bacteria</taxon>
        <taxon>Pseudomonadati</taxon>
        <taxon>Bacteroidota</taxon>
        <taxon>Bacteroidia</taxon>
        <taxon>Bacteroidales</taxon>
        <taxon>Odoribacteraceae</taxon>
        <taxon>Odoribacter</taxon>
    </lineage>
</organism>
<dbReference type="SUPFAM" id="SSF49303">
    <property type="entry name" value="beta-Galactosidase/glucuronidase domain"/>
    <property type="match status" value="1"/>
</dbReference>
<dbReference type="Gene3D" id="2.60.40.10">
    <property type="entry name" value="Immunoglobulins"/>
    <property type="match status" value="2"/>
</dbReference>
<proteinExistence type="inferred from homology"/>
<evidence type="ECO:0000259" key="6">
    <source>
        <dbReference type="Pfam" id="PF02836"/>
    </source>
</evidence>
<dbReference type="Gene3D" id="3.20.20.80">
    <property type="entry name" value="Glycosidases"/>
    <property type="match status" value="1"/>
</dbReference>
<feature type="domain" description="Glycoside hydrolase family 2 catalytic" evidence="6">
    <location>
        <begin position="296"/>
        <end position="588"/>
    </location>
</feature>
<feature type="domain" description="Glycoside hydrolase family 2 immunoglobulin-like beta-sandwich" evidence="5">
    <location>
        <begin position="196"/>
        <end position="288"/>
    </location>
</feature>
<dbReference type="Pfam" id="PF16355">
    <property type="entry name" value="DUF4982"/>
    <property type="match status" value="1"/>
</dbReference>
<evidence type="ECO:0000256" key="3">
    <source>
        <dbReference type="ARBA" id="ARBA00023295"/>
    </source>
</evidence>
<dbReference type="Pfam" id="PF02836">
    <property type="entry name" value="Glyco_hydro_2_C"/>
    <property type="match status" value="1"/>
</dbReference>
<dbReference type="InterPro" id="IPR006102">
    <property type="entry name" value="Ig-like_GH2"/>
</dbReference>
<protein>
    <submittedName>
        <fullName evidence="9">Glycoside hydrolase family 2 protein</fullName>
    </submittedName>
</protein>
<dbReference type="PANTHER" id="PTHR42732">
    <property type="entry name" value="BETA-GALACTOSIDASE"/>
    <property type="match status" value="1"/>
</dbReference>
<dbReference type="InterPro" id="IPR017853">
    <property type="entry name" value="GH"/>
</dbReference>
<feature type="chain" id="PRO_5038920330" evidence="4">
    <location>
        <begin position="23"/>
        <end position="680"/>
    </location>
</feature>
<dbReference type="InterPro" id="IPR006104">
    <property type="entry name" value="Glyco_hydro_2_N"/>
</dbReference>
<dbReference type="Pfam" id="PF02837">
    <property type="entry name" value="Glyco_hydro_2_N"/>
    <property type="match status" value="1"/>
</dbReference>
<evidence type="ECO:0000313" key="10">
    <source>
        <dbReference type="Proteomes" id="UP000824202"/>
    </source>
</evidence>
<dbReference type="SUPFAM" id="SSF49785">
    <property type="entry name" value="Galactose-binding domain-like"/>
    <property type="match status" value="1"/>
</dbReference>
<dbReference type="GO" id="GO:0005975">
    <property type="term" value="P:carbohydrate metabolic process"/>
    <property type="evidence" value="ECO:0007669"/>
    <property type="project" value="InterPro"/>
</dbReference>
<dbReference type="PANTHER" id="PTHR42732:SF1">
    <property type="entry name" value="BETA-MANNOSIDASE"/>
    <property type="match status" value="1"/>
</dbReference>
<evidence type="ECO:0000259" key="5">
    <source>
        <dbReference type="Pfam" id="PF00703"/>
    </source>
</evidence>
<keyword evidence="2 9" id="KW-0378">Hydrolase</keyword>
<comment type="caution">
    <text evidence="9">The sequence shown here is derived from an EMBL/GenBank/DDBJ whole genome shotgun (WGS) entry which is preliminary data.</text>
</comment>
<keyword evidence="4" id="KW-0732">Signal</keyword>
<feature type="domain" description="DUF4982" evidence="8">
    <location>
        <begin position="616"/>
        <end position="669"/>
    </location>
</feature>
<dbReference type="PRINTS" id="PR00132">
    <property type="entry name" value="GLHYDRLASE2"/>
</dbReference>
<evidence type="ECO:0000313" key="9">
    <source>
        <dbReference type="EMBL" id="HIX02500.1"/>
    </source>
</evidence>
<name>A0A9D2AB63_9BACT</name>
<evidence type="ECO:0000256" key="4">
    <source>
        <dbReference type="SAM" id="SignalP"/>
    </source>
</evidence>
<dbReference type="Pfam" id="PF00703">
    <property type="entry name" value="Glyco_hydro_2"/>
    <property type="match status" value="1"/>
</dbReference>
<dbReference type="Gene3D" id="2.60.120.260">
    <property type="entry name" value="Galactose-binding domain-like"/>
    <property type="match status" value="1"/>
</dbReference>
<feature type="signal peptide" evidence="4">
    <location>
        <begin position="1"/>
        <end position="22"/>
    </location>
</feature>
<gene>
    <name evidence="9" type="ORF">H9863_00060</name>
</gene>
<dbReference type="InterPro" id="IPR013783">
    <property type="entry name" value="Ig-like_fold"/>
</dbReference>
<dbReference type="AlphaFoldDB" id="A0A9D2AB63"/>
<keyword evidence="3" id="KW-0326">Glycosidase</keyword>
<evidence type="ECO:0000259" key="7">
    <source>
        <dbReference type="Pfam" id="PF02837"/>
    </source>
</evidence>
<reference evidence="9" key="1">
    <citation type="journal article" date="2021" name="PeerJ">
        <title>Extensive microbial diversity within the chicken gut microbiome revealed by metagenomics and culture.</title>
        <authorList>
            <person name="Gilroy R."/>
            <person name="Ravi A."/>
            <person name="Getino M."/>
            <person name="Pursley I."/>
            <person name="Horton D.L."/>
            <person name="Alikhan N.F."/>
            <person name="Baker D."/>
            <person name="Gharbi K."/>
            <person name="Hall N."/>
            <person name="Watson M."/>
            <person name="Adriaenssens E.M."/>
            <person name="Foster-Nyarko E."/>
            <person name="Jarju S."/>
            <person name="Secka A."/>
            <person name="Antonio M."/>
            <person name="Oren A."/>
            <person name="Chaudhuri R.R."/>
            <person name="La Ragione R."/>
            <person name="Hildebrand F."/>
            <person name="Pallen M.J."/>
        </authorList>
    </citation>
    <scope>NUCLEOTIDE SEQUENCE</scope>
    <source>
        <strain evidence="9">23274</strain>
    </source>
</reference>
<dbReference type="InterPro" id="IPR051913">
    <property type="entry name" value="GH2_Domain-Containing"/>
</dbReference>
<dbReference type="InterPro" id="IPR032311">
    <property type="entry name" value="DUF4982"/>
</dbReference>
<dbReference type="InterPro" id="IPR008979">
    <property type="entry name" value="Galactose-bd-like_sf"/>
</dbReference>
<dbReference type="InterPro" id="IPR036156">
    <property type="entry name" value="Beta-gal/glucu_dom_sf"/>
</dbReference>
<dbReference type="InterPro" id="IPR006101">
    <property type="entry name" value="Glyco_hydro_2"/>
</dbReference>
<dbReference type="EMBL" id="DXFT01000001">
    <property type="protein sequence ID" value="HIX02500.1"/>
    <property type="molecule type" value="Genomic_DNA"/>
</dbReference>
<sequence length="680" mass="77529">MRKSFWCLLIGLLAGSMLPARGQRQEMLLNDNWQFRFSHQVEKGSARRVDLPHTWNAQDALAGKLDYKRGIGNYEKRLWVKEEWRGKRLFLRFEGANSVADVFINGCHIGQHRGGYGAFVFEITDKVDYGAGNALLVRVNNAETLEVMPLVGDFNFYGGIYRDVHLIVTEPLCISLTDYASSGVRLVQDSVSRSYASGRAVVRLSNGSGKERHALLRLRLLDGNREACRGERGVVLPAEGAVVQEVAFELEAPRLWNGTQDPFLYRAEVSLWADGKKLDEVVQPLGLRWFRIDPDRGFFLNGEHLPLHGVCRHQDREGIGNALRREHHEEDAALMVEMGVNAVRLAHYPQAEYFYELMDSLGIIVWAEIPFVGPGGYADEGFVDLPAFRENGKEQLRELIRQHGNHPSICLWGIFNELSMRGDSPVPYLRELNDLAHAEDPGRLTVAASNTDGELNFVTDAMGWNRYDGWYGGTPASLGKWLDRMHAAHPELCIAVSEYGAGASIYHQQDTLVKPLPVSWWHPENWQTHYHVENWREMAARPFVWGTFVWNMFDFGAAHRHEGDRPGINDKGLVTFDRKVRKDAFYFYKANWNKKEPVLRLAERRCVRRTRSVQSFRAFTNLPEAELFVNGKSCGIRKADGLCVVEWGGIRLRPGENHVRVTGTKKQKHIEDQYTCFYEE</sequence>
<dbReference type="GO" id="GO:0004553">
    <property type="term" value="F:hydrolase activity, hydrolyzing O-glycosyl compounds"/>
    <property type="evidence" value="ECO:0007669"/>
    <property type="project" value="InterPro"/>
</dbReference>